<gene>
    <name evidence="2" type="ORF">LCGC14_1433740</name>
</gene>
<feature type="region of interest" description="Disordered" evidence="1">
    <location>
        <begin position="186"/>
        <end position="208"/>
    </location>
</feature>
<reference evidence="2" key="1">
    <citation type="journal article" date="2015" name="Nature">
        <title>Complex archaea that bridge the gap between prokaryotes and eukaryotes.</title>
        <authorList>
            <person name="Spang A."/>
            <person name="Saw J.H."/>
            <person name="Jorgensen S.L."/>
            <person name="Zaremba-Niedzwiedzka K."/>
            <person name="Martijn J."/>
            <person name="Lind A.E."/>
            <person name="van Eijk R."/>
            <person name="Schleper C."/>
            <person name="Guy L."/>
            <person name="Ettema T.J."/>
        </authorList>
    </citation>
    <scope>NUCLEOTIDE SEQUENCE</scope>
</reference>
<accession>A0A0F9JMS1</accession>
<proteinExistence type="predicted"/>
<sequence>MAFVSDVGIANLALSHVGAATLIESFDEDTEEARQTRAFYHQSRREVLEAYDWNFARRRQGAALHGDTISETATDPLAGVWGFRYQYPADCIVIRKVQNALSPPADATPFDVELSEDGKQKTVLTDMEDAVLVYTSDLEDTPLFSSMFVTSLALLLSSKIAWPLTQKRKLALELFGQYTSTLPAATASNANEQVSPPPRLADWHRDRD</sequence>
<protein>
    <submittedName>
        <fullName evidence="2">Uncharacterized protein</fullName>
    </submittedName>
</protein>
<evidence type="ECO:0000313" key="2">
    <source>
        <dbReference type="EMBL" id="KKM71134.1"/>
    </source>
</evidence>
<comment type="caution">
    <text evidence="2">The sequence shown here is derived from an EMBL/GenBank/DDBJ whole genome shotgun (WGS) entry which is preliminary data.</text>
</comment>
<evidence type="ECO:0000256" key="1">
    <source>
        <dbReference type="SAM" id="MobiDB-lite"/>
    </source>
</evidence>
<dbReference type="AlphaFoldDB" id="A0A0F9JMS1"/>
<organism evidence="2">
    <name type="scientific">marine sediment metagenome</name>
    <dbReference type="NCBI Taxonomy" id="412755"/>
    <lineage>
        <taxon>unclassified sequences</taxon>
        <taxon>metagenomes</taxon>
        <taxon>ecological metagenomes</taxon>
    </lineage>
</organism>
<dbReference type="EMBL" id="LAZR01009693">
    <property type="protein sequence ID" value="KKM71134.1"/>
    <property type="molecule type" value="Genomic_DNA"/>
</dbReference>
<name>A0A0F9JMS1_9ZZZZ</name>